<dbReference type="AlphaFoldDB" id="A0AAV1UQU7"/>
<accession>A0AAV1UQU7</accession>
<comment type="caution">
    <text evidence="1">The sequence shown here is derived from an EMBL/GenBank/DDBJ whole genome shotgun (WGS) entry which is preliminary data.</text>
</comment>
<gene>
    <name evidence="1" type="ORF">PM001_LOCUS22149</name>
</gene>
<evidence type="ECO:0000313" key="1">
    <source>
        <dbReference type="EMBL" id="CAK7936999.1"/>
    </source>
</evidence>
<reference evidence="1" key="1">
    <citation type="submission" date="2024-01" db="EMBL/GenBank/DDBJ databases">
        <authorList>
            <person name="Webb A."/>
        </authorList>
    </citation>
    <scope>NUCLEOTIDE SEQUENCE</scope>
    <source>
        <strain evidence="1">Pm1</strain>
    </source>
</reference>
<evidence type="ECO:0000313" key="2">
    <source>
        <dbReference type="Proteomes" id="UP001162060"/>
    </source>
</evidence>
<proteinExistence type="predicted"/>
<dbReference type="Proteomes" id="UP001162060">
    <property type="component" value="Unassembled WGS sequence"/>
</dbReference>
<sequence length="47" mass="5057">MNADADYINTDDDDDEDVGIFSIANAGHSEDDDSLTVEDNVLSANHT</sequence>
<organism evidence="1 2">
    <name type="scientific">Peronospora matthiolae</name>
    <dbReference type="NCBI Taxonomy" id="2874970"/>
    <lineage>
        <taxon>Eukaryota</taxon>
        <taxon>Sar</taxon>
        <taxon>Stramenopiles</taxon>
        <taxon>Oomycota</taxon>
        <taxon>Peronosporomycetes</taxon>
        <taxon>Peronosporales</taxon>
        <taxon>Peronosporaceae</taxon>
        <taxon>Peronospora</taxon>
    </lineage>
</organism>
<name>A0AAV1UQU7_9STRA</name>
<dbReference type="EMBL" id="CAKLBY020000226">
    <property type="protein sequence ID" value="CAK7936999.1"/>
    <property type="molecule type" value="Genomic_DNA"/>
</dbReference>
<protein>
    <submittedName>
        <fullName evidence="1">Uncharacterized protein</fullName>
    </submittedName>
</protein>